<sequence>MMRCYGPNVRKTLAKNNENSAAERIVIPEDHDHADDERIPTLIQIRMELLQLDEQMKQQPPPLEEDLHSIQQRMEYYQQKIAELKKSFKSDTDDMILVEKISTMNDIDELRRMLSGWAKK</sequence>
<evidence type="ECO:0000313" key="2">
    <source>
        <dbReference type="EMBL" id="KAG2381862.1"/>
    </source>
</evidence>
<dbReference type="EMBL" id="PYSW02000025">
    <property type="protein sequence ID" value="KAG2381863.1"/>
    <property type="molecule type" value="Genomic_DNA"/>
</dbReference>
<dbReference type="EMBL" id="PYSW02000025">
    <property type="protein sequence ID" value="KAG2381862.1"/>
    <property type="molecule type" value="Genomic_DNA"/>
</dbReference>
<dbReference type="GeneID" id="68098108"/>
<protein>
    <submittedName>
        <fullName evidence="2">Uncharacterized protein</fullName>
    </submittedName>
</protein>
<evidence type="ECO:0000313" key="3">
    <source>
        <dbReference type="EMBL" id="KAG2381863.1"/>
    </source>
</evidence>
<comment type="caution">
    <text evidence="2">The sequence shown here is derived from an EMBL/GenBank/DDBJ whole genome shotgun (WGS) entry which is preliminary data.</text>
</comment>
<reference evidence="2" key="2">
    <citation type="submission" date="2020-04" db="EMBL/GenBank/DDBJ databases">
        <authorList>
            <person name="Liechti N."/>
            <person name="Schuerch N."/>
            <person name="Bruggmann R."/>
            <person name="Wittwer M."/>
        </authorList>
    </citation>
    <scope>NUCLEOTIDE SEQUENCE</scope>
    <source>
        <strain evidence="2">ATCC 30569</strain>
    </source>
</reference>
<gene>
    <name evidence="1" type="ORF">C9374_005653</name>
    <name evidence="2" type="ORF">C9374_005654</name>
    <name evidence="3" type="ORF">C9374_005655</name>
</gene>
<dbReference type="RefSeq" id="XP_044547540.1">
    <property type="nucleotide sequence ID" value="XM_044695427.1"/>
</dbReference>
<dbReference type="EMBL" id="PYSW02000025">
    <property type="protein sequence ID" value="KAG2381861.1"/>
    <property type="molecule type" value="Genomic_DNA"/>
</dbReference>
<dbReference type="Proteomes" id="UP000816034">
    <property type="component" value="Unassembled WGS sequence"/>
</dbReference>
<name>A0AA88GP74_NAELO</name>
<keyword evidence="4" id="KW-1185">Reference proteome</keyword>
<proteinExistence type="predicted"/>
<evidence type="ECO:0000313" key="1">
    <source>
        <dbReference type="EMBL" id="KAG2381861.1"/>
    </source>
</evidence>
<accession>A0AA88GP74</accession>
<reference evidence="2 4" key="1">
    <citation type="journal article" date="2018" name="BMC Genomics">
        <title>The genome of Naegleria lovaniensis, the basis for a comparative approach to unravel pathogenicity factors of the human pathogenic amoeba N. fowleri.</title>
        <authorList>
            <person name="Liechti N."/>
            <person name="Schurch N."/>
            <person name="Bruggmann R."/>
            <person name="Wittwer M."/>
        </authorList>
    </citation>
    <scope>NUCLEOTIDE SEQUENCE [LARGE SCALE GENOMIC DNA]</scope>
    <source>
        <strain evidence="2 4">ATCC 30569</strain>
    </source>
</reference>
<organism evidence="2 4">
    <name type="scientific">Naegleria lovaniensis</name>
    <name type="common">Amoeba</name>
    <dbReference type="NCBI Taxonomy" id="51637"/>
    <lineage>
        <taxon>Eukaryota</taxon>
        <taxon>Discoba</taxon>
        <taxon>Heterolobosea</taxon>
        <taxon>Tetramitia</taxon>
        <taxon>Eutetramitia</taxon>
        <taxon>Vahlkampfiidae</taxon>
        <taxon>Naegleria</taxon>
    </lineage>
</organism>
<evidence type="ECO:0000313" key="4">
    <source>
        <dbReference type="Proteomes" id="UP000816034"/>
    </source>
</evidence>
<dbReference type="AlphaFoldDB" id="A0AA88GP74"/>